<proteinExistence type="predicted"/>
<dbReference type="AlphaFoldDB" id="Q0W6X9"/>
<protein>
    <recommendedName>
        <fullName evidence="3">CARDB domain-containing protein</fullName>
    </recommendedName>
</protein>
<name>Q0W6X9_METAR</name>
<keyword evidence="2" id="KW-1185">Reference proteome</keyword>
<dbReference type="KEGG" id="rci:RCIX426"/>
<evidence type="ECO:0000313" key="2">
    <source>
        <dbReference type="Proteomes" id="UP000000663"/>
    </source>
</evidence>
<dbReference type="EMBL" id="AM114193">
    <property type="protein sequence ID" value="CAJ35864.1"/>
    <property type="molecule type" value="Genomic_DNA"/>
</dbReference>
<accession>Q0W6X9</accession>
<dbReference type="PROSITE" id="PS51257">
    <property type="entry name" value="PROKAR_LIPOPROTEIN"/>
    <property type="match status" value="1"/>
</dbReference>
<sequence length="181" mass="19474">MRVIMGSIIMRVHRVLVIFILAAAIVTVSGCIEFGAMPASPTSTAALPTVSDTATPRPQIPDSQVGVILKDVTSNQTSDGQQLENLVLTLTNTGSTDLTSVRFNYIAKDPVADELLRSGSVSVGAIPAGGQTDVFVSLPRYEYLRAMTFSANVCWGNDPEYVNDQAGPWSISLVTHQFWEK</sequence>
<gene>
    <name evidence="1" type="ORF">RCIX426</name>
</gene>
<evidence type="ECO:0008006" key="3">
    <source>
        <dbReference type="Google" id="ProtNLM"/>
    </source>
</evidence>
<reference evidence="1 2" key="1">
    <citation type="journal article" date="2006" name="Science">
        <title>Genome of rice cluster I archaea -- the key methane producers in the rice rhizosphere.</title>
        <authorList>
            <person name="Erkel C."/>
            <person name="Kube M."/>
            <person name="Reinhardt R."/>
            <person name="Liesack W."/>
        </authorList>
    </citation>
    <scope>NUCLEOTIDE SEQUENCE [LARGE SCALE GENOMIC DNA]</scope>
    <source>
        <strain evidence="2">DSM 22066 / NBRC 105507 / MRE50</strain>
    </source>
</reference>
<dbReference type="Proteomes" id="UP000000663">
    <property type="component" value="Chromosome"/>
</dbReference>
<organism evidence="1 2">
    <name type="scientific">Methanocella arvoryzae (strain DSM 22066 / NBRC 105507 / MRE50)</name>
    <dbReference type="NCBI Taxonomy" id="351160"/>
    <lineage>
        <taxon>Archaea</taxon>
        <taxon>Methanobacteriati</taxon>
        <taxon>Methanobacteriota</taxon>
        <taxon>Stenosarchaea group</taxon>
        <taxon>Methanomicrobia</taxon>
        <taxon>Methanocellales</taxon>
        <taxon>Methanocellaceae</taxon>
        <taxon>Methanocella</taxon>
    </lineage>
</organism>
<dbReference type="eggNOG" id="arCOG11019">
    <property type="taxonomic scope" value="Archaea"/>
</dbReference>
<evidence type="ECO:0000313" key="1">
    <source>
        <dbReference type="EMBL" id="CAJ35864.1"/>
    </source>
</evidence>